<dbReference type="Proteomes" id="UP000020681">
    <property type="component" value="Unassembled WGS sequence"/>
</dbReference>
<feature type="domain" description="Amine oxidase" evidence="1">
    <location>
        <begin position="5"/>
        <end position="88"/>
    </location>
</feature>
<dbReference type="EMBL" id="JAOL01000120">
    <property type="protein sequence ID" value="EUA89580.1"/>
    <property type="molecule type" value="Genomic_DNA"/>
</dbReference>
<accession>A0ABN0QXS8</accession>
<dbReference type="Gene3D" id="3.90.660.10">
    <property type="match status" value="1"/>
</dbReference>
<dbReference type="Gene3D" id="3.50.50.60">
    <property type="entry name" value="FAD/NAD(P)-binding domain"/>
    <property type="match status" value="1"/>
</dbReference>
<gene>
    <name evidence="2" type="ORF">I551_3956</name>
</gene>
<name>A0ABN0QXS8_MYCUL</name>
<evidence type="ECO:0000313" key="3">
    <source>
        <dbReference type="Proteomes" id="UP000020681"/>
    </source>
</evidence>
<sequence length="98" mass="10416">MLALNAGHRGRHVESCSPSELMSGALPVARQLFGKDIAPAEVRSSGWSTDPLALGSYSFHAPGSGLDDRRQLQEPISDRLYLAGEAVGSTIPPPCTER</sequence>
<proteinExistence type="predicted"/>
<comment type="caution">
    <text evidence="2">The sequence shown here is derived from an EMBL/GenBank/DDBJ whole genome shotgun (WGS) entry which is preliminary data.</text>
</comment>
<dbReference type="InterPro" id="IPR002937">
    <property type="entry name" value="Amino_oxidase"/>
</dbReference>
<protein>
    <submittedName>
        <fullName evidence="2">Flavin containing amine oxidoreductase family protein</fullName>
    </submittedName>
</protein>
<dbReference type="PANTHER" id="PTHR10742">
    <property type="entry name" value="FLAVIN MONOAMINE OXIDASE"/>
    <property type="match status" value="1"/>
</dbReference>
<keyword evidence="3" id="KW-1185">Reference proteome</keyword>
<organism evidence="2 3">
    <name type="scientific">Mycobacterium ulcerans str. Harvey</name>
    <dbReference type="NCBI Taxonomy" id="1299332"/>
    <lineage>
        <taxon>Bacteria</taxon>
        <taxon>Bacillati</taxon>
        <taxon>Actinomycetota</taxon>
        <taxon>Actinomycetes</taxon>
        <taxon>Mycobacteriales</taxon>
        <taxon>Mycobacteriaceae</taxon>
        <taxon>Mycobacterium</taxon>
        <taxon>Mycobacterium ulcerans group</taxon>
    </lineage>
</organism>
<dbReference type="InterPro" id="IPR036188">
    <property type="entry name" value="FAD/NAD-bd_sf"/>
</dbReference>
<dbReference type="PANTHER" id="PTHR10742:SF410">
    <property type="entry name" value="LYSINE-SPECIFIC HISTONE DEMETHYLASE 2"/>
    <property type="match status" value="1"/>
</dbReference>
<dbReference type="SUPFAM" id="SSF54373">
    <property type="entry name" value="FAD-linked reductases, C-terminal domain"/>
    <property type="match status" value="1"/>
</dbReference>
<evidence type="ECO:0000259" key="1">
    <source>
        <dbReference type="Pfam" id="PF01593"/>
    </source>
</evidence>
<dbReference type="InterPro" id="IPR050281">
    <property type="entry name" value="Flavin_monoamine_oxidase"/>
</dbReference>
<dbReference type="Pfam" id="PF01593">
    <property type="entry name" value="Amino_oxidase"/>
    <property type="match status" value="1"/>
</dbReference>
<evidence type="ECO:0000313" key="2">
    <source>
        <dbReference type="EMBL" id="EUA89580.1"/>
    </source>
</evidence>
<reference evidence="2 3" key="1">
    <citation type="submission" date="2014-01" db="EMBL/GenBank/DDBJ databases">
        <authorList>
            <person name="Dobos K."/>
            <person name="Lenaerts A."/>
            <person name="Ordway D."/>
            <person name="DeGroote M.A."/>
            <person name="Parker T."/>
            <person name="Sizemore C."/>
            <person name="Tallon L.J."/>
            <person name="Sadzewicz L.K."/>
            <person name="Sengamalay N."/>
            <person name="Fraser C.M."/>
            <person name="Hine E."/>
            <person name="Shefchek K.A."/>
            <person name="Das S.P."/>
            <person name="Tettelin H."/>
        </authorList>
    </citation>
    <scope>NUCLEOTIDE SEQUENCE [LARGE SCALE GENOMIC DNA]</scope>
    <source>
        <strain evidence="2 3">Harvey</strain>
    </source>
</reference>